<dbReference type="InterPro" id="IPR013597">
    <property type="entry name" value="Mat_intron_G2"/>
</dbReference>
<dbReference type="AlphaFoldDB" id="A0A3B0U1M0"/>
<sequence length="202" mass="23936">MLEIKYPQLRFVRYADDAIIHCNNQAGAEKVLKAIKQRMSECGLEVNGKKGKIAYCKNANRKGTYKVVKFDFLGFTFQPRPTSTRTGQMFLGFDCAISTKSKKKITEVFRKSNFQRWTGSDITRIAEEFNSKIQGWINYYGKFRKFSLMKIFRIFHCRLITWAIYRYKRFKGSFRKAMRWIYELARSQPNLFVHWQHGFQGA</sequence>
<dbReference type="InterPro" id="IPR043502">
    <property type="entry name" value="DNA/RNA_pol_sf"/>
</dbReference>
<proteinExistence type="predicted"/>
<gene>
    <name evidence="2" type="ORF">MNBD_BACTEROID01-2127</name>
</gene>
<dbReference type="EMBL" id="UOEP01000180">
    <property type="protein sequence ID" value="VAW22870.1"/>
    <property type="molecule type" value="Genomic_DNA"/>
</dbReference>
<reference evidence="2" key="1">
    <citation type="submission" date="2018-06" db="EMBL/GenBank/DDBJ databases">
        <authorList>
            <person name="Zhirakovskaya E."/>
        </authorList>
    </citation>
    <scope>NUCLEOTIDE SEQUENCE</scope>
</reference>
<dbReference type="EC" id="2.7.7.49" evidence="2"/>
<dbReference type="InterPro" id="IPR000477">
    <property type="entry name" value="RT_dom"/>
</dbReference>
<organism evidence="2">
    <name type="scientific">hydrothermal vent metagenome</name>
    <dbReference type="NCBI Taxonomy" id="652676"/>
    <lineage>
        <taxon>unclassified sequences</taxon>
        <taxon>metagenomes</taxon>
        <taxon>ecological metagenomes</taxon>
    </lineage>
</organism>
<protein>
    <submittedName>
        <fullName evidence="2">Retron-type RNA-directed DNA polymerase</fullName>
        <ecNumber evidence="2">2.7.7.49</ecNumber>
    </submittedName>
</protein>
<dbReference type="InterPro" id="IPR051083">
    <property type="entry name" value="GrpII_Intron_Splice-Mob/Def"/>
</dbReference>
<keyword evidence="2" id="KW-0808">Transferase</keyword>
<feature type="domain" description="Reverse transcriptase" evidence="1">
    <location>
        <begin position="1"/>
        <end position="77"/>
    </location>
</feature>
<keyword evidence="2" id="KW-0695">RNA-directed DNA polymerase</keyword>
<dbReference type="GO" id="GO:0003964">
    <property type="term" value="F:RNA-directed DNA polymerase activity"/>
    <property type="evidence" value="ECO:0007669"/>
    <property type="project" value="UniProtKB-KW"/>
</dbReference>
<dbReference type="PANTHER" id="PTHR34047">
    <property type="entry name" value="NUCLEAR INTRON MATURASE 1, MITOCHONDRIAL-RELATED"/>
    <property type="match status" value="1"/>
</dbReference>
<evidence type="ECO:0000313" key="2">
    <source>
        <dbReference type="EMBL" id="VAW22870.1"/>
    </source>
</evidence>
<evidence type="ECO:0000259" key="1">
    <source>
        <dbReference type="PROSITE" id="PS50878"/>
    </source>
</evidence>
<dbReference type="Pfam" id="PF00078">
    <property type="entry name" value="RVT_1"/>
    <property type="match status" value="1"/>
</dbReference>
<dbReference type="Pfam" id="PF08388">
    <property type="entry name" value="GIIM"/>
    <property type="match status" value="1"/>
</dbReference>
<name>A0A3B0U1M0_9ZZZZ</name>
<dbReference type="SUPFAM" id="SSF56672">
    <property type="entry name" value="DNA/RNA polymerases"/>
    <property type="match status" value="1"/>
</dbReference>
<keyword evidence="2" id="KW-0548">Nucleotidyltransferase</keyword>
<dbReference type="PANTHER" id="PTHR34047:SF3">
    <property type="entry name" value="BLR2052 PROTEIN"/>
    <property type="match status" value="1"/>
</dbReference>
<dbReference type="PROSITE" id="PS50878">
    <property type="entry name" value="RT_POL"/>
    <property type="match status" value="1"/>
</dbReference>
<accession>A0A3B0U1M0</accession>